<accession>G8JVY5</accession>
<dbReference type="HOGENOM" id="CLU_019240_4_0_1"/>
<dbReference type="EC" id="6.3.5.-" evidence="8"/>
<dbReference type="PROSITE" id="PS01234">
    <property type="entry name" value="GATB"/>
    <property type="match status" value="1"/>
</dbReference>
<dbReference type="InterPro" id="IPR017958">
    <property type="entry name" value="Gln-tRNA_amidoTrfase_suB_CS"/>
</dbReference>
<keyword evidence="4 8" id="KW-0067">ATP-binding</keyword>
<dbReference type="GO" id="GO:0070681">
    <property type="term" value="P:glutaminyl-tRNAGln biosynthesis via transamidation"/>
    <property type="evidence" value="ECO:0007669"/>
    <property type="project" value="UniProtKB-UniRule"/>
</dbReference>
<evidence type="ECO:0000313" key="11">
    <source>
        <dbReference type="Proteomes" id="UP000006790"/>
    </source>
</evidence>
<evidence type="ECO:0000256" key="7">
    <source>
        <dbReference type="ARBA" id="ARBA00047913"/>
    </source>
</evidence>
<comment type="function">
    <text evidence="8">Allows the formation of correctly charged Gln-tRNA(Gln) through the transamidation of misacylated Glu-tRNA(Gln) in the mitochondria. The reaction takes place in the presence of glutamine and ATP through an activated gamma-phospho-Glu-tRNA(Gln).</text>
</comment>
<dbReference type="InterPro" id="IPR014746">
    <property type="entry name" value="Gln_synth/guanido_kin_cat_dom"/>
</dbReference>
<dbReference type="GO" id="GO:0030956">
    <property type="term" value="C:glutamyl-tRNA(Gln) amidotransferase complex"/>
    <property type="evidence" value="ECO:0007669"/>
    <property type="project" value="UniProtKB-UniRule"/>
</dbReference>
<dbReference type="InterPro" id="IPR006075">
    <property type="entry name" value="Asn/Gln-tRNA_Trfase_suB/E_cat"/>
</dbReference>
<comment type="similarity">
    <text evidence="1 8">Belongs to the GatB/GatE family. GatB subfamily.</text>
</comment>
<organism evidence="10 11">
    <name type="scientific">Eremothecium cymbalariae (strain CBS 270.75 / DBVPG 7215 / KCTC 17166 / NRRL Y-17582)</name>
    <name type="common">Yeast</name>
    <dbReference type="NCBI Taxonomy" id="931890"/>
    <lineage>
        <taxon>Eukaryota</taxon>
        <taxon>Fungi</taxon>
        <taxon>Dikarya</taxon>
        <taxon>Ascomycota</taxon>
        <taxon>Saccharomycotina</taxon>
        <taxon>Saccharomycetes</taxon>
        <taxon>Saccharomycetales</taxon>
        <taxon>Saccharomycetaceae</taxon>
        <taxon>Eremothecium</taxon>
    </lineage>
</organism>
<dbReference type="AlphaFoldDB" id="G8JVY5"/>
<dbReference type="GO" id="GO:0050567">
    <property type="term" value="F:glutaminyl-tRNA synthase (glutamine-hydrolyzing) activity"/>
    <property type="evidence" value="ECO:0007669"/>
    <property type="project" value="UniProtKB-UniRule"/>
</dbReference>
<dbReference type="Gene3D" id="1.10.10.410">
    <property type="match status" value="1"/>
</dbReference>
<keyword evidence="5 8" id="KW-0648">Protein biosynthesis</keyword>
<keyword evidence="2 8" id="KW-0436">Ligase</keyword>
<gene>
    <name evidence="8" type="primary">PET112</name>
    <name evidence="10" type="ordered locus">Ecym_7151</name>
</gene>
<dbReference type="InParanoid" id="G8JVY5"/>
<dbReference type="GO" id="GO:0005739">
    <property type="term" value="C:mitochondrion"/>
    <property type="evidence" value="ECO:0007669"/>
    <property type="project" value="UniProtKB-SubCell"/>
</dbReference>
<evidence type="ECO:0000259" key="9">
    <source>
        <dbReference type="SMART" id="SM00845"/>
    </source>
</evidence>
<dbReference type="eggNOG" id="KOG2438">
    <property type="taxonomic scope" value="Eukaryota"/>
</dbReference>
<dbReference type="NCBIfam" id="NF004012">
    <property type="entry name" value="PRK05477.1-2"/>
    <property type="match status" value="1"/>
</dbReference>
<evidence type="ECO:0000256" key="6">
    <source>
        <dbReference type="ARBA" id="ARBA00023128"/>
    </source>
</evidence>
<name>G8JVY5_ERECY</name>
<dbReference type="GeneID" id="11472477"/>
<dbReference type="STRING" id="931890.G8JVY5"/>
<dbReference type="InterPro" id="IPR003789">
    <property type="entry name" value="Asn/Gln_tRNA_amidoTrase-B-like"/>
</dbReference>
<protein>
    <recommendedName>
        <fullName evidence="8">Glutamyl-tRNA(Gln) amidotransferase subunit B, mitochondrial</fullName>
        <shortName evidence="8">Glu-AdT subunit B</shortName>
        <ecNumber evidence="8">6.3.5.-</ecNumber>
    </recommendedName>
</protein>
<keyword evidence="11" id="KW-1185">Reference proteome</keyword>
<dbReference type="SUPFAM" id="SSF55931">
    <property type="entry name" value="Glutamine synthetase/guanido kinase"/>
    <property type="match status" value="1"/>
</dbReference>
<evidence type="ECO:0000256" key="1">
    <source>
        <dbReference type="ARBA" id="ARBA00005306"/>
    </source>
</evidence>
<dbReference type="PANTHER" id="PTHR11659">
    <property type="entry name" value="GLUTAMYL-TRNA GLN AMIDOTRANSFERASE SUBUNIT B MITOCHONDRIAL AND PROKARYOTIC PET112-RELATED"/>
    <property type="match status" value="1"/>
</dbReference>
<reference evidence="11" key="1">
    <citation type="journal article" date="2012" name="G3 (Bethesda)">
        <title>Pichia sorbitophila, an interspecies yeast hybrid reveals early steps of genome resolution following polyploidization.</title>
        <authorList>
            <person name="Leh Louis V."/>
            <person name="Despons L."/>
            <person name="Friedrich A."/>
            <person name="Martin T."/>
            <person name="Durrens P."/>
            <person name="Casaregola S."/>
            <person name="Neuveglise C."/>
            <person name="Fairhead C."/>
            <person name="Marck C."/>
            <person name="Cruz J.A."/>
            <person name="Straub M.L."/>
            <person name="Kugler V."/>
            <person name="Sacerdot C."/>
            <person name="Uzunov Z."/>
            <person name="Thierry A."/>
            <person name="Weiss S."/>
            <person name="Bleykasten C."/>
            <person name="De Montigny J."/>
            <person name="Jacques N."/>
            <person name="Jung P."/>
            <person name="Lemaire M."/>
            <person name="Mallet S."/>
            <person name="Morel G."/>
            <person name="Richard G.F."/>
            <person name="Sarkar A."/>
            <person name="Savel G."/>
            <person name="Schacherer J."/>
            <person name="Seret M.L."/>
            <person name="Talla E."/>
            <person name="Samson G."/>
            <person name="Jubin C."/>
            <person name="Poulain J."/>
            <person name="Vacherie B."/>
            <person name="Barbe V."/>
            <person name="Pelletier E."/>
            <person name="Sherman D.J."/>
            <person name="Westhof E."/>
            <person name="Weissenbach J."/>
            <person name="Baret P.V."/>
            <person name="Wincker P."/>
            <person name="Gaillardin C."/>
            <person name="Dujon B."/>
            <person name="Souciet J.L."/>
        </authorList>
    </citation>
    <scope>NUCLEOTIDE SEQUENCE [LARGE SCALE GENOMIC DNA]</scope>
    <source>
        <strain evidence="11">CBS 270.75 / DBVPG 7215 / KCTC 17166 / NRRL Y-17582</strain>
    </source>
</reference>
<evidence type="ECO:0000256" key="8">
    <source>
        <dbReference type="HAMAP-Rule" id="MF_03147"/>
    </source>
</evidence>
<dbReference type="InterPro" id="IPR017959">
    <property type="entry name" value="Asn/Gln-tRNA_amidoTrfase_suB/E"/>
</dbReference>
<evidence type="ECO:0000256" key="4">
    <source>
        <dbReference type="ARBA" id="ARBA00022840"/>
    </source>
</evidence>
<dbReference type="OrthoDB" id="1722066at2759"/>
<dbReference type="InterPro" id="IPR018027">
    <property type="entry name" value="Asn/Gln_amidotransferase"/>
</dbReference>
<evidence type="ECO:0000256" key="5">
    <source>
        <dbReference type="ARBA" id="ARBA00022917"/>
    </source>
</evidence>
<dbReference type="Pfam" id="PF02637">
    <property type="entry name" value="GatB_Yqey"/>
    <property type="match status" value="1"/>
</dbReference>
<dbReference type="RefSeq" id="XP_003647817.1">
    <property type="nucleotide sequence ID" value="XM_003647769.1"/>
</dbReference>
<feature type="domain" description="Asn/Gln amidotransferase" evidence="9">
    <location>
        <begin position="366"/>
        <end position="532"/>
    </location>
</feature>
<dbReference type="PANTHER" id="PTHR11659:SF0">
    <property type="entry name" value="GLUTAMYL-TRNA(GLN) AMIDOTRANSFERASE SUBUNIT B, MITOCHONDRIAL"/>
    <property type="match status" value="1"/>
</dbReference>
<comment type="subunit">
    <text evidence="8">Subunit of the heterotrimeric GatFAB amidotransferase (AdT) complex, composed of A, B and F subunits.</text>
</comment>
<comment type="subcellular location">
    <subcellularLocation>
        <location evidence="8">Mitochondrion</location>
    </subcellularLocation>
</comment>
<dbReference type="InterPro" id="IPR004413">
    <property type="entry name" value="GatB"/>
</dbReference>
<dbReference type="Pfam" id="PF02934">
    <property type="entry name" value="GatB_N"/>
    <property type="match status" value="1"/>
</dbReference>
<keyword evidence="3 8" id="KW-0547">Nucleotide-binding</keyword>
<dbReference type="GO" id="GO:0005524">
    <property type="term" value="F:ATP binding"/>
    <property type="evidence" value="ECO:0007669"/>
    <property type="project" value="UniProtKB-KW"/>
</dbReference>
<dbReference type="NCBIfam" id="TIGR00133">
    <property type="entry name" value="gatB"/>
    <property type="match status" value="1"/>
</dbReference>
<dbReference type="Proteomes" id="UP000006790">
    <property type="component" value="Chromosome 7"/>
</dbReference>
<dbReference type="InterPro" id="IPR023168">
    <property type="entry name" value="GatB_Yqey_C_2"/>
</dbReference>
<evidence type="ECO:0000313" key="10">
    <source>
        <dbReference type="EMBL" id="AET41000.1"/>
    </source>
</evidence>
<comment type="catalytic activity">
    <reaction evidence="7 8">
        <text>L-glutamyl-tRNA(Gln) + L-glutamine + ATP + H2O = L-glutaminyl-tRNA(Gln) + L-glutamate + ADP + phosphate + H(+)</text>
        <dbReference type="Rhea" id="RHEA:17521"/>
        <dbReference type="Rhea" id="RHEA-COMP:9681"/>
        <dbReference type="Rhea" id="RHEA-COMP:9684"/>
        <dbReference type="ChEBI" id="CHEBI:15377"/>
        <dbReference type="ChEBI" id="CHEBI:15378"/>
        <dbReference type="ChEBI" id="CHEBI:29985"/>
        <dbReference type="ChEBI" id="CHEBI:30616"/>
        <dbReference type="ChEBI" id="CHEBI:43474"/>
        <dbReference type="ChEBI" id="CHEBI:58359"/>
        <dbReference type="ChEBI" id="CHEBI:78520"/>
        <dbReference type="ChEBI" id="CHEBI:78521"/>
        <dbReference type="ChEBI" id="CHEBI:456216"/>
    </reaction>
</comment>
<dbReference type="SUPFAM" id="SSF89095">
    <property type="entry name" value="GatB/YqeY motif"/>
    <property type="match status" value="1"/>
</dbReference>
<dbReference type="FunCoup" id="G8JVY5">
    <property type="interactions" value="359"/>
</dbReference>
<dbReference type="EMBL" id="CP002503">
    <property type="protein sequence ID" value="AET41000.1"/>
    <property type="molecule type" value="Genomic_DNA"/>
</dbReference>
<evidence type="ECO:0000256" key="3">
    <source>
        <dbReference type="ARBA" id="ARBA00022741"/>
    </source>
</evidence>
<dbReference type="KEGG" id="erc:Ecym_7151"/>
<dbReference type="GO" id="GO:0032543">
    <property type="term" value="P:mitochondrial translation"/>
    <property type="evidence" value="ECO:0007669"/>
    <property type="project" value="UniProtKB-UniRule"/>
</dbReference>
<keyword evidence="6 8" id="KW-0496">Mitochondrion</keyword>
<sequence>MLLIRRLYSSRRGSGGVKFLPEYKLKCGLEIHSQLNTKNKLFSMSTNDPFHAANNPNYHTSYFDVSLPGTQPKLNYEAVLFASKLCLALQCDINLNSQFDRKHYFYGDQPLGYQITQHYKPFAKGGQLIMYRDLDNIDEVMKRIEIVQIQIEQDTGRSLYAGSETGTLIDLNRSNVPLIELVTKPQFNDVKQVCAFIKKYQNLLRHLKISTGDLETGAMRVDVNLSVNGNARVELKNLPNTSSIRNAIICEYQRQVDIIRCGKAEELLSEPQTRGWTGSETVKLRSKETTIDYRYMPDPELPKVTLSSDVLTGVASELPELPDAILTKLLSKPYSMSLKDAKLLTTNSSSHTNLYSTPELQEFYMKTFEEFCKFNGSIIESKLPANWIIHELLGNLNKLRIPLSEASKILDPKTFGEFLNLIYRKSISKASGKLLLFYVLNNFKTSGFTDLQGINFEGLIAEYELNPLNQVDETQLQGICEEILNGVDDGVRRDIISGKKKNAIHFLVGQGMKLSQGRIEAPLLENTFKKILGIKK</sequence>
<evidence type="ECO:0000256" key="2">
    <source>
        <dbReference type="ARBA" id="ARBA00022598"/>
    </source>
</evidence>
<dbReference type="SMART" id="SM00845">
    <property type="entry name" value="GatB_Yqey"/>
    <property type="match status" value="1"/>
</dbReference>
<dbReference type="OMA" id="ARKWWMG"/>
<dbReference type="HAMAP" id="MF_00121">
    <property type="entry name" value="GatB"/>
    <property type="match status" value="1"/>
</dbReference>
<proteinExistence type="inferred from homology"/>